<proteinExistence type="predicted"/>
<organism evidence="2 3">
    <name type="scientific">Acer saccharum</name>
    <name type="common">Sugar maple</name>
    <dbReference type="NCBI Taxonomy" id="4024"/>
    <lineage>
        <taxon>Eukaryota</taxon>
        <taxon>Viridiplantae</taxon>
        <taxon>Streptophyta</taxon>
        <taxon>Embryophyta</taxon>
        <taxon>Tracheophyta</taxon>
        <taxon>Spermatophyta</taxon>
        <taxon>Magnoliopsida</taxon>
        <taxon>eudicotyledons</taxon>
        <taxon>Gunneridae</taxon>
        <taxon>Pentapetalae</taxon>
        <taxon>rosids</taxon>
        <taxon>malvids</taxon>
        <taxon>Sapindales</taxon>
        <taxon>Sapindaceae</taxon>
        <taxon>Hippocastanoideae</taxon>
        <taxon>Acereae</taxon>
        <taxon>Acer</taxon>
    </lineage>
</organism>
<name>A0AA39VSM5_ACESA</name>
<sequence length="471" mass="51426">MSPQADQNQPSPPPPPATTPAPLSVGLPPPGPEASAAATADTSRLSGILASPDIVTGLTDIVVAPLLAFSQQPPPATPPLVSHNKHSMTTRAKNNIRKPIQKLNLHTQLISSADFEPTTVSQALKDPNWRKAMSDECNSLVKNGWHDDHLWSDSCDQVILAWATGLPSTLNLRMGNIKFNKEKEFESLGGENLQLAVTVEESEIVLNVGKDIVNGQVESGGCSGCKNINEISEKGNSGGEVVIVEEVKDVDEEVEGVVCGNSFAVLSDGENDLGLDSQKYYSSDPDGGSLLTTFVYAKCSQLEQRVLWEQLHGSSTFNMPWVVLGDFNTIRSDTERLGGRPRNCSSMAEFNECISSWGLLDLRFKGRQLSWCNGHQGLARSWAKLDKVFINIEFAVKYGDAKALLLKRISSDHSPILLQVVAKIERYGLAPFHFQNMWTSHVGFLDVVSHSWTEPMVSESCLHRLVGKLKE</sequence>
<dbReference type="InterPro" id="IPR036691">
    <property type="entry name" value="Endo/exonu/phosph_ase_sf"/>
</dbReference>
<dbReference type="PANTHER" id="PTHR33710:SF13">
    <property type="entry name" value="ENDONUCLEASE_EXONUCLEASE_PHOSPHATASE FAMILY PROTEIN"/>
    <property type="match status" value="1"/>
</dbReference>
<keyword evidence="3" id="KW-1185">Reference proteome</keyword>
<evidence type="ECO:0008006" key="4">
    <source>
        <dbReference type="Google" id="ProtNLM"/>
    </source>
</evidence>
<evidence type="ECO:0000256" key="1">
    <source>
        <dbReference type="SAM" id="MobiDB-lite"/>
    </source>
</evidence>
<comment type="caution">
    <text evidence="2">The sequence shown here is derived from an EMBL/GenBank/DDBJ whole genome shotgun (WGS) entry which is preliminary data.</text>
</comment>
<feature type="compositionally biased region" description="Pro residues" evidence="1">
    <location>
        <begin position="10"/>
        <end position="19"/>
    </location>
</feature>
<dbReference type="Proteomes" id="UP001168877">
    <property type="component" value="Unassembled WGS sequence"/>
</dbReference>
<evidence type="ECO:0000313" key="3">
    <source>
        <dbReference type="Proteomes" id="UP001168877"/>
    </source>
</evidence>
<dbReference type="AlphaFoldDB" id="A0AA39VSM5"/>
<feature type="region of interest" description="Disordered" evidence="1">
    <location>
        <begin position="1"/>
        <end position="39"/>
    </location>
</feature>
<dbReference type="Gene3D" id="3.60.10.10">
    <property type="entry name" value="Endonuclease/exonuclease/phosphatase"/>
    <property type="match status" value="1"/>
</dbReference>
<dbReference type="PANTHER" id="PTHR33710">
    <property type="entry name" value="BNAC02G09200D PROTEIN"/>
    <property type="match status" value="1"/>
</dbReference>
<dbReference type="EMBL" id="JAUESC010000381">
    <property type="protein sequence ID" value="KAK0588898.1"/>
    <property type="molecule type" value="Genomic_DNA"/>
</dbReference>
<evidence type="ECO:0000313" key="2">
    <source>
        <dbReference type="EMBL" id="KAK0588898.1"/>
    </source>
</evidence>
<accession>A0AA39VSM5</accession>
<protein>
    <recommendedName>
        <fullName evidence="4">Endonuclease/exonuclease/phosphatase domain-containing protein</fullName>
    </recommendedName>
</protein>
<gene>
    <name evidence="2" type="ORF">LWI29_006805</name>
</gene>
<reference evidence="2" key="1">
    <citation type="journal article" date="2022" name="Plant J.">
        <title>Strategies of tolerance reflected in two North American maple genomes.</title>
        <authorList>
            <person name="McEvoy S.L."/>
            <person name="Sezen U.U."/>
            <person name="Trouern-Trend A."/>
            <person name="McMahon S.M."/>
            <person name="Schaberg P.G."/>
            <person name="Yang J."/>
            <person name="Wegrzyn J.L."/>
            <person name="Swenson N.G."/>
        </authorList>
    </citation>
    <scope>NUCLEOTIDE SEQUENCE</scope>
    <source>
        <strain evidence="2">NS2018</strain>
    </source>
</reference>
<reference evidence="2" key="2">
    <citation type="submission" date="2023-06" db="EMBL/GenBank/DDBJ databases">
        <authorList>
            <person name="Swenson N.G."/>
            <person name="Wegrzyn J.L."/>
            <person name="Mcevoy S.L."/>
        </authorList>
    </citation>
    <scope>NUCLEOTIDE SEQUENCE</scope>
    <source>
        <strain evidence="2">NS2018</strain>
        <tissue evidence="2">Leaf</tissue>
    </source>
</reference>
<dbReference type="SUPFAM" id="SSF56219">
    <property type="entry name" value="DNase I-like"/>
    <property type="match status" value="1"/>
</dbReference>